<reference evidence="10 11" key="1">
    <citation type="submission" date="2006-03" db="EMBL/GenBank/DDBJ databases">
        <title>Annotation of Plasmodium falciparum HB3.</title>
        <authorList>
            <consortium name="The Broad Institute Genome Sequencing Platform"/>
            <person name="Volkman S.K."/>
            <person name="Neafsey D.E."/>
            <person name="Dash A.P."/>
            <person name="Chitnis C.E."/>
            <person name="Hartl D.L."/>
            <person name="Young S.K."/>
            <person name="Zeng Q."/>
            <person name="Koehrsen M."/>
            <person name="Alvarado L."/>
            <person name="Berlin A."/>
            <person name="Borenstein D."/>
            <person name="Chapman S.B."/>
            <person name="Chen Z."/>
            <person name="Engels R."/>
            <person name="Freedman E."/>
            <person name="Gellesch M."/>
            <person name="Goldberg J."/>
            <person name="Griggs A."/>
            <person name="Gujja S."/>
            <person name="Heilman E.R."/>
            <person name="Heiman D.I."/>
            <person name="Howarth C."/>
            <person name="Jen D."/>
            <person name="Larson L."/>
            <person name="Mehta T."/>
            <person name="Neiman D."/>
            <person name="Park D."/>
            <person name="Pearson M."/>
            <person name="Roberts A."/>
            <person name="Saif S."/>
            <person name="Shea T."/>
            <person name="Shenoy N."/>
            <person name="Sisk P."/>
            <person name="Stolte C."/>
            <person name="Sykes S."/>
            <person name="Walk T."/>
            <person name="White J."/>
            <person name="Yandava C."/>
            <person name="Haas B."/>
            <person name="Henn M.R."/>
            <person name="Nusbaum C."/>
            <person name="Birren B."/>
        </authorList>
    </citation>
    <scope>NUCLEOTIDE SEQUENCE [LARGE SCALE GENOMIC DNA]</scope>
    <source>
        <strain evidence="10">HB3</strain>
    </source>
</reference>
<dbReference type="InterPro" id="IPR051131">
    <property type="entry name" value="NEK_Ser/Thr_kinase_NIMA"/>
</dbReference>
<evidence type="ECO:0000313" key="10">
    <source>
        <dbReference type="EMBL" id="KOB61121.1"/>
    </source>
</evidence>
<dbReference type="InterPro" id="IPR000719">
    <property type="entry name" value="Prot_kinase_dom"/>
</dbReference>
<dbReference type="FunFam" id="1.10.510.10:FF:001080">
    <property type="entry name" value="NIMA related kinase 2"/>
    <property type="match status" value="1"/>
</dbReference>
<name>A0A0L7KDE7_PLAFX</name>
<dbReference type="OMA" id="SEQMNAH"/>
<dbReference type="AlphaFoldDB" id="A0A0L7KDE7"/>
<evidence type="ECO:0000256" key="3">
    <source>
        <dbReference type="ARBA" id="ARBA00022679"/>
    </source>
</evidence>
<dbReference type="KEGG" id="pfh:PFHG_02851"/>
<dbReference type="Gene3D" id="3.30.200.20">
    <property type="entry name" value="Phosphorylase Kinase, domain 1"/>
    <property type="match status" value="1"/>
</dbReference>
<dbReference type="InterPro" id="IPR008271">
    <property type="entry name" value="Ser/Thr_kinase_AS"/>
</dbReference>
<dbReference type="Gene3D" id="1.10.510.10">
    <property type="entry name" value="Transferase(Phosphotransferase) domain 1"/>
    <property type="match status" value="1"/>
</dbReference>
<accession>A0A0L7KDE7</accession>
<evidence type="ECO:0000256" key="4">
    <source>
        <dbReference type="ARBA" id="ARBA00022741"/>
    </source>
</evidence>
<keyword evidence="2" id="KW-0723">Serine/threonine-protein kinase</keyword>
<proteinExistence type="predicted"/>
<comment type="catalytic activity">
    <reaction evidence="7">
        <text>L-threonyl-[protein] + ATP = O-phospho-L-threonyl-[protein] + ADP + H(+)</text>
        <dbReference type="Rhea" id="RHEA:46608"/>
        <dbReference type="Rhea" id="RHEA-COMP:11060"/>
        <dbReference type="Rhea" id="RHEA-COMP:11605"/>
        <dbReference type="ChEBI" id="CHEBI:15378"/>
        <dbReference type="ChEBI" id="CHEBI:30013"/>
        <dbReference type="ChEBI" id="CHEBI:30616"/>
        <dbReference type="ChEBI" id="CHEBI:61977"/>
        <dbReference type="ChEBI" id="CHEBI:456216"/>
        <dbReference type="EC" id="2.7.11.1"/>
    </reaction>
</comment>
<evidence type="ECO:0000313" key="11">
    <source>
        <dbReference type="Proteomes" id="UP000054289"/>
    </source>
</evidence>
<gene>
    <name evidence="10" type="ORF">PFHG_02851</name>
</gene>
<dbReference type="FunFam" id="3.30.200.20:FF:000844">
    <property type="entry name" value="NIMA related kinase 2"/>
    <property type="match status" value="1"/>
</dbReference>
<dbReference type="PANTHER" id="PTHR44899:SF3">
    <property type="entry name" value="SERINE_THREONINE-PROTEIN KINASE NEK1"/>
    <property type="match status" value="1"/>
</dbReference>
<comment type="catalytic activity">
    <reaction evidence="8">
        <text>L-seryl-[protein] + ATP = O-phospho-L-seryl-[protein] + ADP + H(+)</text>
        <dbReference type="Rhea" id="RHEA:17989"/>
        <dbReference type="Rhea" id="RHEA-COMP:9863"/>
        <dbReference type="Rhea" id="RHEA-COMP:11604"/>
        <dbReference type="ChEBI" id="CHEBI:15378"/>
        <dbReference type="ChEBI" id="CHEBI:29999"/>
        <dbReference type="ChEBI" id="CHEBI:30616"/>
        <dbReference type="ChEBI" id="CHEBI:83421"/>
        <dbReference type="ChEBI" id="CHEBI:456216"/>
        <dbReference type="EC" id="2.7.11.1"/>
    </reaction>
</comment>
<keyword evidence="3" id="KW-0808">Transferase</keyword>
<dbReference type="Pfam" id="PF00069">
    <property type="entry name" value="Pkinase"/>
    <property type="match status" value="1"/>
</dbReference>
<dbReference type="EC" id="2.7.11.1" evidence="1"/>
<dbReference type="Proteomes" id="UP000054289">
    <property type="component" value="Unassembled WGS sequence"/>
</dbReference>
<dbReference type="SMART" id="SM00220">
    <property type="entry name" value="S_TKc"/>
    <property type="match status" value="1"/>
</dbReference>
<evidence type="ECO:0000256" key="5">
    <source>
        <dbReference type="ARBA" id="ARBA00022777"/>
    </source>
</evidence>
<reference evidence="11" key="2">
    <citation type="submission" date="2006-03" db="EMBL/GenBank/DDBJ databases">
        <title>The genome sequence of the Plasmodium falciparum HB3.</title>
        <authorList>
            <consortium name="The Broad Institute Genome Sequencing Platform"/>
            <person name="Birren B."/>
            <person name="Lander E."/>
            <person name="Galagan J."/>
            <person name="Nusbaum C."/>
            <person name="Devon K."/>
            <person name="Henn M."/>
            <person name="Jaffe D."/>
            <person name="Butler J."/>
            <person name="Alvarez P."/>
            <person name="Gnerre S."/>
            <person name="Grabherr M."/>
            <person name="Kleber M."/>
            <person name="Mauceli E."/>
            <person name="Brockman W."/>
            <person name="MacCallum I.A."/>
            <person name="Rounsley S."/>
            <person name="Young S."/>
            <person name="LaButti K."/>
            <person name="Pushparaj V."/>
            <person name="DeCaprio D."/>
            <person name="Crawford M."/>
            <person name="Koehrsen M."/>
            <person name="Engels R."/>
            <person name="Montgomery P."/>
            <person name="Pearson M."/>
            <person name="Howarth C."/>
            <person name="Larson L."/>
            <person name="Luoma S."/>
            <person name="White J."/>
            <person name="Kodira C."/>
            <person name="Zeng Q."/>
            <person name="Oleary S."/>
            <person name="Yandava C."/>
            <person name="Alvarado L."/>
            <person name="Wirth D."/>
            <person name="Volkman S."/>
            <person name="Hartl D."/>
        </authorList>
    </citation>
    <scope>NUCLEOTIDE SEQUENCE [LARGE SCALE GENOMIC DNA]</scope>
</reference>
<protein>
    <recommendedName>
        <fullName evidence="1">non-specific serine/threonine protein kinase</fullName>
        <ecNumber evidence="1">2.7.11.1</ecNumber>
    </recommendedName>
</protein>
<dbReference type="GO" id="GO:0004674">
    <property type="term" value="F:protein serine/threonine kinase activity"/>
    <property type="evidence" value="ECO:0007669"/>
    <property type="project" value="UniProtKB-KW"/>
</dbReference>
<feature type="domain" description="Protein kinase" evidence="9">
    <location>
        <begin position="10"/>
        <end position="276"/>
    </location>
</feature>
<dbReference type="GO" id="GO:0005524">
    <property type="term" value="F:ATP binding"/>
    <property type="evidence" value="ECO:0007669"/>
    <property type="project" value="UniProtKB-KW"/>
</dbReference>
<dbReference type="PROSITE" id="PS00108">
    <property type="entry name" value="PROTEIN_KINASE_ST"/>
    <property type="match status" value="1"/>
</dbReference>
<evidence type="ECO:0000256" key="1">
    <source>
        <dbReference type="ARBA" id="ARBA00012513"/>
    </source>
</evidence>
<evidence type="ECO:0000256" key="8">
    <source>
        <dbReference type="ARBA" id="ARBA00048679"/>
    </source>
</evidence>
<keyword evidence="5" id="KW-0418">Kinase</keyword>
<sequence length="295" mass="34402">MSKPKMIGPYEVVKSIGRGSFGIVTAVKDENEKMYDKINNMDIKCVYELDISCMNNKEKMNVVNEIRALIKMSVHPFIVRYKEAFVEDCVLYVAMDYCINGDLGKVIKKHKELETPIPEKKIKRWLLQIIMAIKFIHDKKLIHRDLKCNNIFLDEKERAKIGDFGLAKFIEQTEQTNTLCGTIGYMAPEICKNINYSFPADIWSLGIILYELISLKPPFKSNNSNMLSVAQKICEDEPDPLPDSFSKDLINLCYWMLKKDWKDRPTIYDIISTDYIQDELQLFKREMLQERNSQI</sequence>
<dbReference type="EMBL" id="CH671988">
    <property type="protein sequence ID" value="KOB61121.1"/>
    <property type="molecule type" value="Genomic_DNA"/>
</dbReference>
<organism evidence="10 11">
    <name type="scientific">Plasmodium falciparum (isolate HB3)</name>
    <dbReference type="NCBI Taxonomy" id="137071"/>
    <lineage>
        <taxon>Eukaryota</taxon>
        <taxon>Sar</taxon>
        <taxon>Alveolata</taxon>
        <taxon>Apicomplexa</taxon>
        <taxon>Aconoidasida</taxon>
        <taxon>Haemosporida</taxon>
        <taxon>Plasmodiidae</taxon>
        <taxon>Plasmodium</taxon>
        <taxon>Plasmodium (Laverania)</taxon>
    </lineage>
</organism>
<evidence type="ECO:0000256" key="2">
    <source>
        <dbReference type="ARBA" id="ARBA00022527"/>
    </source>
</evidence>
<evidence type="ECO:0000256" key="6">
    <source>
        <dbReference type="ARBA" id="ARBA00022840"/>
    </source>
</evidence>
<dbReference type="OrthoDB" id="248923at2759"/>
<dbReference type="PROSITE" id="PS50011">
    <property type="entry name" value="PROTEIN_KINASE_DOM"/>
    <property type="match status" value="1"/>
</dbReference>
<evidence type="ECO:0000256" key="7">
    <source>
        <dbReference type="ARBA" id="ARBA00047899"/>
    </source>
</evidence>
<dbReference type="InterPro" id="IPR011009">
    <property type="entry name" value="Kinase-like_dom_sf"/>
</dbReference>
<dbReference type="PANTHER" id="PTHR44899">
    <property type="entry name" value="CAMK FAMILY PROTEIN KINASE"/>
    <property type="match status" value="1"/>
</dbReference>
<keyword evidence="4" id="KW-0547">Nucleotide-binding</keyword>
<evidence type="ECO:0000259" key="9">
    <source>
        <dbReference type="PROSITE" id="PS50011"/>
    </source>
</evidence>
<keyword evidence="6" id="KW-0067">ATP-binding</keyword>
<dbReference type="SUPFAM" id="SSF56112">
    <property type="entry name" value="Protein kinase-like (PK-like)"/>
    <property type="match status" value="1"/>
</dbReference>